<organism evidence="1 2">
    <name type="scientific">Venturia inaequalis</name>
    <name type="common">Apple scab fungus</name>
    <dbReference type="NCBI Taxonomy" id="5025"/>
    <lineage>
        <taxon>Eukaryota</taxon>
        <taxon>Fungi</taxon>
        <taxon>Dikarya</taxon>
        <taxon>Ascomycota</taxon>
        <taxon>Pezizomycotina</taxon>
        <taxon>Dothideomycetes</taxon>
        <taxon>Pleosporomycetidae</taxon>
        <taxon>Venturiales</taxon>
        <taxon>Venturiaceae</taxon>
        <taxon>Venturia</taxon>
    </lineage>
</organism>
<name>A0A8H3Z977_VENIN</name>
<dbReference type="InterPro" id="IPR011042">
    <property type="entry name" value="6-blade_b-propeller_TolB-like"/>
</dbReference>
<accession>A0A8H3Z977</accession>
<evidence type="ECO:0008006" key="3">
    <source>
        <dbReference type="Google" id="ProtNLM"/>
    </source>
</evidence>
<dbReference type="AlphaFoldDB" id="A0A8H3Z977"/>
<dbReference type="SUPFAM" id="SSF63829">
    <property type="entry name" value="Calcium-dependent phosphotriesterase"/>
    <property type="match status" value="1"/>
</dbReference>
<proteinExistence type="predicted"/>
<sequence>MATWTRRAILALILALIGPFLVDHLYPAYLMIRNHPALIKNVNNFSAHKIALENEIRNCEDVIMDEKAGFVIFSCDAGRDKWNTVMGTFINPTETVGALYSLKYPSLTWSSEPKLHKLQLDGLTPTQLQNLHPLGLGYNAKTNTLYMINHAQSGPTIETFRLNEDTTTATHLQTISHPLLHTPNSLSPISNHELLITNDHKHEIRDHKVKATLETYLAYPGGNVIYLNLLTNETKIVADGIPFANGIVKLNSTHVAVASTTTPSFSIYAINATTHALERSLKVSVPFWIDNLKTDASGALLIAGHAWVPALTKVSKTNHLYDHDGTGKGLPVEGRPRAMSFVAEWDGNREGTVRELYVGGLGEFGTSTSVVRDLGRGVGFVAGLYERGVLMFKV</sequence>
<dbReference type="PANTHER" id="PTHR11799">
    <property type="entry name" value="PARAOXONASE"/>
    <property type="match status" value="1"/>
</dbReference>
<gene>
    <name evidence="1" type="ORF">EG328_001289</name>
</gene>
<dbReference type="Proteomes" id="UP000447873">
    <property type="component" value="Unassembled WGS sequence"/>
</dbReference>
<dbReference type="Gene3D" id="2.120.10.30">
    <property type="entry name" value="TolB, C-terminal domain"/>
    <property type="match status" value="1"/>
</dbReference>
<dbReference type="InterPro" id="IPR051288">
    <property type="entry name" value="Serum_paraoxonase/arylesterase"/>
</dbReference>
<evidence type="ECO:0000313" key="2">
    <source>
        <dbReference type="Proteomes" id="UP000447873"/>
    </source>
</evidence>
<evidence type="ECO:0000313" key="1">
    <source>
        <dbReference type="EMBL" id="KAE9987863.1"/>
    </source>
</evidence>
<protein>
    <recommendedName>
        <fullName evidence="3">Calcium-dependent phosphotriesterase</fullName>
    </recommendedName>
</protein>
<reference evidence="1 2" key="1">
    <citation type="submission" date="2018-12" db="EMBL/GenBank/DDBJ databases">
        <title>Venturia inaequalis Genome Resource.</title>
        <authorList>
            <person name="Lichtner F.J."/>
        </authorList>
    </citation>
    <scope>NUCLEOTIDE SEQUENCE [LARGE SCALE GENOMIC DNA]</scope>
    <source>
        <strain evidence="1 2">120213</strain>
    </source>
</reference>
<comment type="caution">
    <text evidence="1">The sequence shown here is derived from an EMBL/GenBank/DDBJ whole genome shotgun (WGS) entry which is preliminary data.</text>
</comment>
<dbReference type="PANTHER" id="PTHR11799:SF30">
    <property type="entry name" value="SERUM PARAOXONASE_ARYLESTERASE 2"/>
    <property type="match status" value="1"/>
</dbReference>
<dbReference type="EMBL" id="WNWS01000013">
    <property type="protein sequence ID" value="KAE9987863.1"/>
    <property type="molecule type" value="Genomic_DNA"/>
</dbReference>